<feature type="transmembrane region" description="Helical" evidence="2">
    <location>
        <begin position="203"/>
        <end position="222"/>
    </location>
</feature>
<keyword evidence="2" id="KW-0812">Transmembrane</keyword>
<protein>
    <submittedName>
        <fullName evidence="4">Uncharacterized protein</fullName>
    </submittedName>
</protein>
<comment type="caution">
    <text evidence="4">The sequence shown here is derived from an EMBL/GenBank/DDBJ whole genome shotgun (WGS) entry which is preliminary data.</text>
</comment>
<evidence type="ECO:0000256" key="2">
    <source>
        <dbReference type="SAM" id="Phobius"/>
    </source>
</evidence>
<dbReference type="EMBL" id="JARKIE010000544">
    <property type="protein sequence ID" value="KAJ7629335.1"/>
    <property type="molecule type" value="Genomic_DNA"/>
</dbReference>
<feature type="region of interest" description="Disordered" evidence="1">
    <location>
        <begin position="260"/>
        <end position="281"/>
    </location>
</feature>
<evidence type="ECO:0000256" key="3">
    <source>
        <dbReference type="SAM" id="SignalP"/>
    </source>
</evidence>
<evidence type="ECO:0000313" key="5">
    <source>
        <dbReference type="Proteomes" id="UP001221757"/>
    </source>
</evidence>
<keyword evidence="2" id="KW-1133">Transmembrane helix</keyword>
<gene>
    <name evidence="4" type="ORF">B0H17DRAFT_1218205</name>
</gene>
<accession>A0AAD7BSG0</accession>
<proteinExistence type="predicted"/>
<sequence length="281" mass="30399">MFLTYLRRASILVVSACAYMVSVDSPLSPNSISFPSSSVFSLHNIVLPFFSPLAHGNTTFVKRLPLFTLDEPPPMIDTSSLRPGVSSPFAIDFTDIDIHVLEILVPAVRAVARAIRSDSVGVGDSIVLEALKVVLILGGFKAQGGLGMGDAVDKLDKILTSTILRFAVELVLGTLAALFARLHLRPFRMRISREMDAWVTRQLHCAVLLTIIHLRPAVFQAVSDGILAAAALAMIPSMSAMLATVSSLISRPSIPTPLKSADDSYAPAPPLPGRRKKKRWY</sequence>
<feature type="transmembrane region" description="Helical" evidence="2">
    <location>
        <begin position="228"/>
        <end position="249"/>
    </location>
</feature>
<name>A0AAD7BSG0_MYCRO</name>
<feature type="chain" id="PRO_5042252084" evidence="3">
    <location>
        <begin position="19"/>
        <end position="281"/>
    </location>
</feature>
<feature type="transmembrane region" description="Helical" evidence="2">
    <location>
        <begin position="163"/>
        <end position="182"/>
    </location>
</feature>
<evidence type="ECO:0000256" key="1">
    <source>
        <dbReference type="SAM" id="MobiDB-lite"/>
    </source>
</evidence>
<feature type="signal peptide" evidence="3">
    <location>
        <begin position="1"/>
        <end position="18"/>
    </location>
</feature>
<organism evidence="4 5">
    <name type="scientific">Mycena rosella</name>
    <name type="common">Pink bonnet</name>
    <name type="synonym">Agaricus rosellus</name>
    <dbReference type="NCBI Taxonomy" id="1033263"/>
    <lineage>
        <taxon>Eukaryota</taxon>
        <taxon>Fungi</taxon>
        <taxon>Dikarya</taxon>
        <taxon>Basidiomycota</taxon>
        <taxon>Agaricomycotina</taxon>
        <taxon>Agaricomycetes</taxon>
        <taxon>Agaricomycetidae</taxon>
        <taxon>Agaricales</taxon>
        <taxon>Marasmiineae</taxon>
        <taxon>Mycenaceae</taxon>
        <taxon>Mycena</taxon>
    </lineage>
</organism>
<keyword evidence="3" id="KW-0732">Signal</keyword>
<keyword evidence="2" id="KW-0472">Membrane</keyword>
<keyword evidence="5" id="KW-1185">Reference proteome</keyword>
<reference evidence="4" key="1">
    <citation type="submission" date="2023-03" db="EMBL/GenBank/DDBJ databases">
        <title>Massive genome expansion in bonnet fungi (Mycena s.s.) driven by repeated elements and novel gene families across ecological guilds.</title>
        <authorList>
            <consortium name="Lawrence Berkeley National Laboratory"/>
            <person name="Harder C.B."/>
            <person name="Miyauchi S."/>
            <person name="Viragh M."/>
            <person name="Kuo A."/>
            <person name="Thoen E."/>
            <person name="Andreopoulos B."/>
            <person name="Lu D."/>
            <person name="Skrede I."/>
            <person name="Drula E."/>
            <person name="Henrissat B."/>
            <person name="Morin E."/>
            <person name="Kohler A."/>
            <person name="Barry K."/>
            <person name="LaButti K."/>
            <person name="Morin E."/>
            <person name="Salamov A."/>
            <person name="Lipzen A."/>
            <person name="Mereny Z."/>
            <person name="Hegedus B."/>
            <person name="Baldrian P."/>
            <person name="Stursova M."/>
            <person name="Weitz H."/>
            <person name="Taylor A."/>
            <person name="Grigoriev I.V."/>
            <person name="Nagy L.G."/>
            <person name="Martin F."/>
            <person name="Kauserud H."/>
        </authorList>
    </citation>
    <scope>NUCLEOTIDE SEQUENCE</scope>
    <source>
        <strain evidence="4">CBHHK067</strain>
    </source>
</reference>
<evidence type="ECO:0000313" key="4">
    <source>
        <dbReference type="EMBL" id="KAJ7629335.1"/>
    </source>
</evidence>
<dbReference type="Proteomes" id="UP001221757">
    <property type="component" value="Unassembled WGS sequence"/>
</dbReference>
<dbReference type="AlphaFoldDB" id="A0AAD7BSG0"/>